<feature type="signal peptide" evidence="1">
    <location>
        <begin position="1"/>
        <end position="20"/>
    </location>
</feature>
<protein>
    <submittedName>
        <fullName evidence="3">Secreted protein</fullName>
    </submittedName>
</protein>
<keyword evidence="1" id="KW-0732">Signal</keyword>
<keyword evidence="2" id="KW-1185">Reference proteome</keyword>
<accession>A0A183BRT9</accession>
<dbReference type="AlphaFoldDB" id="A0A183BRT9"/>
<name>A0A183BRT9_GLOPA</name>
<evidence type="ECO:0000256" key="1">
    <source>
        <dbReference type="SAM" id="SignalP"/>
    </source>
</evidence>
<evidence type="ECO:0000313" key="3">
    <source>
        <dbReference type="WBParaSite" id="GPLIN_000332500"/>
    </source>
</evidence>
<organism evidence="2 3">
    <name type="scientific">Globodera pallida</name>
    <name type="common">Potato cyst nematode worm</name>
    <name type="synonym">Heterodera pallida</name>
    <dbReference type="NCBI Taxonomy" id="36090"/>
    <lineage>
        <taxon>Eukaryota</taxon>
        <taxon>Metazoa</taxon>
        <taxon>Ecdysozoa</taxon>
        <taxon>Nematoda</taxon>
        <taxon>Chromadorea</taxon>
        <taxon>Rhabditida</taxon>
        <taxon>Tylenchina</taxon>
        <taxon>Tylenchomorpha</taxon>
        <taxon>Tylenchoidea</taxon>
        <taxon>Heteroderidae</taxon>
        <taxon>Heteroderinae</taxon>
        <taxon>Globodera</taxon>
    </lineage>
</organism>
<sequence length="146" mass="16719">MILFKLWLLLIALKACGVHGDEPPDKIWYICENDLPYQSKHLIANASNYPDINIINKALTLDNQFVGEEFWKALRFGAFMIDFDGIAHQIAALEIRQTIVKKGMKLFKRKWPQLQLHNIFSAFNLDPTKLSHPAKRIATLASSLDL</sequence>
<dbReference type="Proteomes" id="UP000050741">
    <property type="component" value="Unassembled WGS sequence"/>
</dbReference>
<evidence type="ECO:0000313" key="2">
    <source>
        <dbReference type="Proteomes" id="UP000050741"/>
    </source>
</evidence>
<dbReference type="WBParaSite" id="GPLIN_000332500">
    <property type="protein sequence ID" value="GPLIN_000332500"/>
    <property type="gene ID" value="GPLIN_000332500"/>
</dbReference>
<reference evidence="2" key="2">
    <citation type="submission" date="2014-05" db="EMBL/GenBank/DDBJ databases">
        <title>The genome and life-stage specific transcriptomes of Globodera pallida elucidate key aspects of plant parasitism by a cyst nematode.</title>
        <authorList>
            <person name="Cotton J.A."/>
            <person name="Lilley C.J."/>
            <person name="Jones L.M."/>
            <person name="Kikuchi T."/>
            <person name="Reid A.J."/>
            <person name="Thorpe P."/>
            <person name="Tsai I.J."/>
            <person name="Beasley H."/>
            <person name="Blok V."/>
            <person name="Cock P.J.A."/>
            <person name="Van den Akker S.E."/>
            <person name="Holroyd N."/>
            <person name="Hunt M."/>
            <person name="Mantelin S."/>
            <person name="Naghra H."/>
            <person name="Pain A."/>
            <person name="Palomares-Rius J.E."/>
            <person name="Zarowiecki M."/>
            <person name="Berriman M."/>
            <person name="Jones J.T."/>
            <person name="Urwin P.E."/>
        </authorList>
    </citation>
    <scope>NUCLEOTIDE SEQUENCE [LARGE SCALE GENOMIC DNA]</scope>
    <source>
        <strain evidence="2">Lindley</strain>
    </source>
</reference>
<reference evidence="2" key="1">
    <citation type="submission" date="2013-12" db="EMBL/GenBank/DDBJ databases">
        <authorList>
            <person name="Aslett M."/>
        </authorList>
    </citation>
    <scope>NUCLEOTIDE SEQUENCE [LARGE SCALE GENOMIC DNA]</scope>
    <source>
        <strain evidence="2">Lindley</strain>
    </source>
</reference>
<proteinExistence type="predicted"/>
<feature type="chain" id="PRO_5008146575" evidence="1">
    <location>
        <begin position="21"/>
        <end position="146"/>
    </location>
</feature>
<reference evidence="3" key="3">
    <citation type="submission" date="2016-06" db="UniProtKB">
        <authorList>
            <consortium name="WormBaseParasite"/>
        </authorList>
    </citation>
    <scope>IDENTIFICATION</scope>
</reference>